<dbReference type="RefSeq" id="WP_211012096.1">
    <property type="nucleotide sequence ID" value="NZ_JASJUT010000002.1"/>
</dbReference>
<gene>
    <name evidence="2" type="ORF">QNM18_07230</name>
</gene>
<name>A0ABT7EIF9_9GAMM</name>
<accession>A0ABT7EIF9</accession>
<protein>
    <submittedName>
        <fullName evidence="2">Uncharacterized protein</fullName>
    </submittedName>
</protein>
<sequence length="90" mass="9649">MRVFQLLFAVSLATLLCVTAAGVHAAEERQQIVELIADLDLQYLDVDLDEALPLSSVKSSLCTTDVVGSTSWSFLGSAQSATRIRAPPVQ</sequence>
<dbReference type="Proteomes" id="UP001231915">
    <property type="component" value="Unassembled WGS sequence"/>
</dbReference>
<dbReference type="EMBL" id="JASJUT010000002">
    <property type="protein sequence ID" value="MDK2594838.1"/>
    <property type="molecule type" value="Genomic_DNA"/>
</dbReference>
<keyword evidence="1" id="KW-0732">Signal</keyword>
<feature type="chain" id="PRO_5047452856" evidence="1">
    <location>
        <begin position="26"/>
        <end position="90"/>
    </location>
</feature>
<organism evidence="2 3">
    <name type="scientific">Pseudoalteromonas obscura</name>
    <dbReference type="NCBI Taxonomy" id="3048491"/>
    <lineage>
        <taxon>Bacteria</taxon>
        <taxon>Pseudomonadati</taxon>
        <taxon>Pseudomonadota</taxon>
        <taxon>Gammaproteobacteria</taxon>
        <taxon>Alteromonadales</taxon>
        <taxon>Pseudoalteromonadaceae</taxon>
        <taxon>Pseudoalteromonas</taxon>
    </lineage>
</organism>
<comment type="caution">
    <text evidence="2">The sequence shown here is derived from an EMBL/GenBank/DDBJ whole genome shotgun (WGS) entry which is preliminary data.</text>
</comment>
<evidence type="ECO:0000256" key="1">
    <source>
        <dbReference type="SAM" id="SignalP"/>
    </source>
</evidence>
<feature type="signal peptide" evidence="1">
    <location>
        <begin position="1"/>
        <end position="25"/>
    </location>
</feature>
<proteinExistence type="predicted"/>
<evidence type="ECO:0000313" key="3">
    <source>
        <dbReference type="Proteomes" id="UP001231915"/>
    </source>
</evidence>
<reference evidence="2 3" key="1">
    <citation type="submission" date="2023-05" db="EMBL/GenBank/DDBJ databases">
        <title>Pseudoalteromonas ardens sp. nov., Pseudoalteromonas obscura sp. nov., and Pseudoalteromonas umbrosa sp. nov., isolated from the coral Montipora capitata.</title>
        <authorList>
            <person name="Thomas E.M."/>
            <person name="Smith E.M."/>
            <person name="Papke E."/>
            <person name="Shlafstein M.D."/>
            <person name="Oline D.K."/>
            <person name="Videau P."/>
            <person name="Saw J.H."/>
            <person name="Strangman W.K."/>
            <person name="Ushijima B."/>
        </authorList>
    </citation>
    <scope>NUCLEOTIDE SEQUENCE [LARGE SCALE GENOMIC DNA]</scope>
    <source>
        <strain evidence="2 3">P94</strain>
    </source>
</reference>
<evidence type="ECO:0000313" key="2">
    <source>
        <dbReference type="EMBL" id="MDK2594838.1"/>
    </source>
</evidence>
<keyword evidence="3" id="KW-1185">Reference proteome</keyword>